<name>A0ABX5XI07_9BACT</name>
<accession>A0ABX5XI07</accession>
<evidence type="ECO:0000313" key="4">
    <source>
        <dbReference type="Proteomes" id="UP000318081"/>
    </source>
</evidence>
<dbReference type="InterPro" id="IPR012902">
    <property type="entry name" value="N_methyl_site"/>
</dbReference>
<dbReference type="PANTHER" id="PTHR30093">
    <property type="entry name" value="GENERAL SECRETION PATHWAY PROTEIN G"/>
    <property type="match status" value="1"/>
</dbReference>
<dbReference type="InterPro" id="IPR045584">
    <property type="entry name" value="Pilin-like"/>
</dbReference>
<protein>
    <recommendedName>
        <fullName evidence="2">DUF1559 domain-containing protein</fullName>
    </recommendedName>
</protein>
<dbReference type="NCBIfam" id="TIGR04294">
    <property type="entry name" value="pre_pil_HX9DG"/>
    <property type="match status" value="1"/>
</dbReference>
<evidence type="ECO:0000256" key="1">
    <source>
        <dbReference type="SAM" id="MobiDB-lite"/>
    </source>
</evidence>
<sequence length="420" mass="45256">MKRRESAAAGFTLVELLVVIAIIGILVGLLLPAVQAAREAARRMSCSNNFKQLGIALHNYHAAFKQMPQHGSGTGIGLQNNRWWRTGNDSSHEALSPLVAMTPFFEQQALWSQISNPDPKTVTGAPPPATTGLTNPPRWPAMGPNPRNFSANPGYIPWATEIPTLRCPSDPGIGLPALGRTNYASCMGDSPSQWISNYKRGDLTPNSSGAVQNFNSVSRGVFMMRKVAKFRDVLDGLSNTIAMGEIITDLGNRDIRAAASWVRRGGQWVNNNPSYCADANEIDPDRPKFWCNGGPDCTTPVELAHNNRSSRGANWANLRAHCTQVFTVLPPNSEVCVGQWIDNSGTMPMSSNHQGGAHVLMCDGAVVFMTDSVEAGDRHAGAVRRGQTGPRSPGQVSPYGLWGALGTKASGETIEEQLNQ</sequence>
<keyword evidence="4" id="KW-1185">Reference proteome</keyword>
<proteinExistence type="predicted"/>
<feature type="domain" description="DUF1559" evidence="2">
    <location>
        <begin position="35"/>
        <end position="375"/>
    </location>
</feature>
<feature type="region of interest" description="Disordered" evidence="1">
    <location>
        <begin position="379"/>
        <end position="402"/>
    </location>
</feature>
<dbReference type="Proteomes" id="UP000318081">
    <property type="component" value="Chromosome"/>
</dbReference>
<dbReference type="SUPFAM" id="SSF54523">
    <property type="entry name" value="Pili subunits"/>
    <property type="match status" value="1"/>
</dbReference>
<dbReference type="EMBL" id="CP036432">
    <property type="protein sequence ID" value="QDV81614.1"/>
    <property type="molecule type" value="Genomic_DNA"/>
</dbReference>
<dbReference type="Gene3D" id="3.30.700.10">
    <property type="entry name" value="Glycoprotein, Type 4 Pilin"/>
    <property type="match status" value="1"/>
</dbReference>
<organism evidence="3 4">
    <name type="scientific">Stieleria magnilauensis</name>
    <dbReference type="NCBI Taxonomy" id="2527963"/>
    <lineage>
        <taxon>Bacteria</taxon>
        <taxon>Pseudomonadati</taxon>
        <taxon>Planctomycetota</taxon>
        <taxon>Planctomycetia</taxon>
        <taxon>Pirellulales</taxon>
        <taxon>Pirellulaceae</taxon>
        <taxon>Stieleria</taxon>
    </lineage>
</organism>
<dbReference type="PROSITE" id="PS00409">
    <property type="entry name" value="PROKAR_NTER_METHYL"/>
    <property type="match status" value="1"/>
</dbReference>
<dbReference type="Pfam" id="PF07596">
    <property type="entry name" value="SBP_bac_10"/>
    <property type="match status" value="1"/>
</dbReference>
<dbReference type="NCBIfam" id="TIGR02532">
    <property type="entry name" value="IV_pilin_GFxxxE"/>
    <property type="match status" value="1"/>
</dbReference>
<evidence type="ECO:0000259" key="2">
    <source>
        <dbReference type="Pfam" id="PF07596"/>
    </source>
</evidence>
<reference evidence="3 4" key="1">
    <citation type="submission" date="2019-02" db="EMBL/GenBank/DDBJ databases">
        <title>Deep-cultivation of Planctomycetes and their phenomic and genomic characterization uncovers novel biology.</title>
        <authorList>
            <person name="Wiegand S."/>
            <person name="Jogler M."/>
            <person name="Boedeker C."/>
            <person name="Pinto D."/>
            <person name="Vollmers J."/>
            <person name="Rivas-Marin E."/>
            <person name="Kohn T."/>
            <person name="Peeters S.H."/>
            <person name="Heuer A."/>
            <person name="Rast P."/>
            <person name="Oberbeckmann S."/>
            <person name="Bunk B."/>
            <person name="Jeske O."/>
            <person name="Meyerdierks A."/>
            <person name="Storesund J.E."/>
            <person name="Kallscheuer N."/>
            <person name="Luecker S."/>
            <person name="Lage O.M."/>
            <person name="Pohl T."/>
            <person name="Merkel B.J."/>
            <person name="Hornburger P."/>
            <person name="Mueller R.-W."/>
            <person name="Bruemmer F."/>
            <person name="Labrenz M."/>
            <person name="Spormann A.M."/>
            <person name="Op den Camp H."/>
            <person name="Overmann J."/>
            <person name="Amann R."/>
            <person name="Jetten M.S.M."/>
            <person name="Mascher T."/>
            <person name="Medema M.H."/>
            <person name="Devos D.P."/>
            <person name="Kaster A.-K."/>
            <person name="Ovreas L."/>
            <person name="Rohde M."/>
            <person name="Galperin M.Y."/>
            <person name="Jogler C."/>
        </authorList>
    </citation>
    <scope>NUCLEOTIDE SEQUENCE [LARGE SCALE GENOMIC DNA]</scope>
    <source>
        <strain evidence="3 4">TBK1r</strain>
    </source>
</reference>
<dbReference type="InterPro" id="IPR011453">
    <property type="entry name" value="DUF1559"/>
</dbReference>
<gene>
    <name evidence="3" type="ORF">TBK1r_05330</name>
</gene>
<dbReference type="Pfam" id="PF07963">
    <property type="entry name" value="N_methyl"/>
    <property type="match status" value="1"/>
</dbReference>
<dbReference type="PANTHER" id="PTHR30093:SF2">
    <property type="entry name" value="TYPE II SECRETION SYSTEM PROTEIN H"/>
    <property type="match status" value="1"/>
</dbReference>
<dbReference type="RefSeq" id="WP_145207384.1">
    <property type="nucleotide sequence ID" value="NZ_CP036432.1"/>
</dbReference>
<dbReference type="InterPro" id="IPR027558">
    <property type="entry name" value="Pre_pil_HX9DG_C"/>
</dbReference>
<evidence type="ECO:0000313" key="3">
    <source>
        <dbReference type="EMBL" id="QDV81614.1"/>
    </source>
</evidence>